<sequence>MSGVKYSPSNDKNCKTGTSIQDDVNIIAGSASSVLMDFFDICDVQESIKKFAAKGLDIYLDIDAEYFGSDEYDVQDFEKFIDTDPFQVVKGISVSSNNGKNGLIKLDEESENVRNILKKKNKNISVGIKKDMYLLKNDVIPELQEIYYSFKYYNNSLDYILLSLNMAGSVNSTEIALKTFNENFINLQDLKKPIYLEIIPGPGKFSNLSFLEVLRELECRQSDRINYFMADNFGSDSIFKRPYAYNKLKTLSKNTFACQKHKYIGNWENKSDYQ</sequence>
<evidence type="ECO:0000313" key="1">
    <source>
        <dbReference type="EMBL" id="PVU94448.1"/>
    </source>
</evidence>
<gene>
    <name evidence="1" type="ORF">BB561_002545</name>
</gene>
<organism evidence="1 2">
    <name type="scientific">Smittium simulii</name>
    <dbReference type="NCBI Taxonomy" id="133385"/>
    <lineage>
        <taxon>Eukaryota</taxon>
        <taxon>Fungi</taxon>
        <taxon>Fungi incertae sedis</taxon>
        <taxon>Zoopagomycota</taxon>
        <taxon>Kickxellomycotina</taxon>
        <taxon>Harpellomycetes</taxon>
        <taxon>Harpellales</taxon>
        <taxon>Legeriomycetaceae</taxon>
        <taxon>Smittium</taxon>
    </lineage>
</organism>
<dbReference type="AlphaFoldDB" id="A0A2T9YQ15"/>
<proteinExistence type="predicted"/>
<keyword evidence="2" id="KW-1185">Reference proteome</keyword>
<reference evidence="1 2" key="1">
    <citation type="journal article" date="2018" name="MBio">
        <title>Comparative Genomics Reveals the Core Gene Toolbox for the Fungus-Insect Symbiosis.</title>
        <authorList>
            <person name="Wang Y."/>
            <person name="Stata M."/>
            <person name="Wang W."/>
            <person name="Stajich J.E."/>
            <person name="White M.M."/>
            <person name="Moncalvo J.M."/>
        </authorList>
    </citation>
    <scope>NUCLEOTIDE SEQUENCE [LARGE SCALE GENOMIC DNA]</scope>
    <source>
        <strain evidence="1 2">SWE-8-4</strain>
    </source>
</reference>
<evidence type="ECO:0000313" key="2">
    <source>
        <dbReference type="Proteomes" id="UP000245383"/>
    </source>
</evidence>
<dbReference type="Proteomes" id="UP000245383">
    <property type="component" value="Unassembled WGS sequence"/>
</dbReference>
<dbReference type="EMBL" id="MBFR01000090">
    <property type="protein sequence ID" value="PVU94448.1"/>
    <property type="molecule type" value="Genomic_DNA"/>
</dbReference>
<name>A0A2T9YQ15_9FUNG</name>
<protein>
    <submittedName>
        <fullName evidence="1">Uncharacterized protein</fullName>
    </submittedName>
</protein>
<accession>A0A2T9YQ15</accession>
<comment type="caution">
    <text evidence="1">The sequence shown here is derived from an EMBL/GenBank/DDBJ whole genome shotgun (WGS) entry which is preliminary data.</text>
</comment>